<evidence type="ECO:0000313" key="1">
    <source>
        <dbReference type="Proteomes" id="UP000887578"/>
    </source>
</evidence>
<proteinExistence type="predicted"/>
<dbReference type="SUPFAM" id="SSF48371">
    <property type="entry name" value="ARM repeat"/>
    <property type="match status" value="1"/>
</dbReference>
<dbReference type="Gene3D" id="1.25.10.10">
    <property type="entry name" value="Leucine-rich Repeat Variant"/>
    <property type="match status" value="1"/>
</dbReference>
<protein>
    <submittedName>
        <fullName evidence="2">Uncharacterized protein</fullName>
    </submittedName>
</protein>
<evidence type="ECO:0000313" key="2">
    <source>
        <dbReference type="WBParaSite" id="PDA_v2.g22878.t1"/>
    </source>
</evidence>
<dbReference type="AlphaFoldDB" id="A0A914PVT5"/>
<dbReference type="Proteomes" id="UP000887578">
    <property type="component" value="Unplaced"/>
</dbReference>
<keyword evidence="1" id="KW-1185">Reference proteome</keyword>
<dbReference type="WBParaSite" id="PDA_v2.g22878.t1">
    <property type="protein sequence ID" value="PDA_v2.g22878.t1"/>
    <property type="gene ID" value="PDA_v2.g22878"/>
</dbReference>
<reference evidence="2" key="1">
    <citation type="submission" date="2022-11" db="UniProtKB">
        <authorList>
            <consortium name="WormBaseParasite"/>
        </authorList>
    </citation>
    <scope>IDENTIFICATION</scope>
</reference>
<organism evidence="1 2">
    <name type="scientific">Panagrolaimus davidi</name>
    <dbReference type="NCBI Taxonomy" id="227884"/>
    <lineage>
        <taxon>Eukaryota</taxon>
        <taxon>Metazoa</taxon>
        <taxon>Ecdysozoa</taxon>
        <taxon>Nematoda</taxon>
        <taxon>Chromadorea</taxon>
        <taxon>Rhabditida</taxon>
        <taxon>Tylenchina</taxon>
        <taxon>Panagrolaimomorpha</taxon>
        <taxon>Panagrolaimoidea</taxon>
        <taxon>Panagrolaimidae</taxon>
        <taxon>Panagrolaimus</taxon>
    </lineage>
</organism>
<accession>A0A914PVT5</accession>
<sequence length="162" mass="19140">MLRDIKEMKSDKFLKYGLVENLIQAYNSKESSSLELQHLTIQILSIVTQNPKSKRYFNEILAFFATFLEDKKTLDEEILTNITLGLSYFVMNENNIAIDKRIIPSVIEIFEHQNLHVHLFADRTLKMYSDFITRKNQESILNGKMIVEYLPKMLEHEYVFDI</sequence>
<dbReference type="InterPro" id="IPR011989">
    <property type="entry name" value="ARM-like"/>
</dbReference>
<name>A0A914PVT5_9BILA</name>
<dbReference type="InterPro" id="IPR016024">
    <property type="entry name" value="ARM-type_fold"/>
</dbReference>